<organism evidence="1 2">
    <name type="scientific">Agrobacterium deltaense Zutra 3/1</name>
    <dbReference type="NCBI Taxonomy" id="1183427"/>
    <lineage>
        <taxon>Bacteria</taxon>
        <taxon>Pseudomonadati</taxon>
        <taxon>Pseudomonadota</taxon>
        <taxon>Alphaproteobacteria</taxon>
        <taxon>Hyphomicrobiales</taxon>
        <taxon>Rhizobiaceae</taxon>
        <taxon>Rhizobium/Agrobacterium group</taxon>
        <taxon>Agrobacterium</taxon>
    </lineage>
</organism>
<evidence type="ECO:0000313" key="2">
    <source>
        <dbReference type="Proteomes" id="UP000191987"/>
    </source>
</evidence>
<gene>
    <name evidence="1" type="ORF">AGR7C_Cc110323</name>
</gene>
<sequence>MRRKYQIGLDGKTRQELDLKRAELKCSQKHLSETFLSARPPPNEPLPLDSFPFDNLCWFRSQGGVQFPTGGIGIFPGARERFRSPKPEGQQIR</sequence>
<evidence type="ECO:0000313" key="1">
    <source>
        <dbReference type="EMBL" id="CUX15593.1"/>
    </source>
</evidence>
<proteinExistence type="predicted"/>
<dbReference type="Proteomes" id="UP000191987">
    <property type="component" value="Unassembled WGS sequence"/>
</dbReference>
<protein>
    <submittedName>
        <fullName evidence="1">Uncharacterized protein</fullName>
    </submittedName>
</protein>
<name>A0A1S7P407_9HYPH</name>
<reference evidence="1 2" key="1">
    <citation type="submission" date="2016-01" db="EMBL/GenBank/DDBJ databases">
        <authorList>
            <person name="Oliw E.H."/>
        </authorList>
    </citation>
    <scope>NUCLEOTIDE SEQUENCE [LARGE SCALE GENOMIC DNA]</scope>
    <source>
        <strain evidence="1 2">Zutra 3-1</strain>
    </source>
</reference>
<accession>A0A1S7P407</accession>
<dbReference type="AlphaFoldDB" id="A0A1S7P407"/>
<dbReference type="EMBL" id="FBWG01000003">
    <property type="protein sequence ID" value="CUX15593.1"/>
    <property type="molecule type" value="Genomic_DNA"/>
</dbReference>